<proteinExistence type="predicted"/>
<reference evidence="2 3" key="1">
    <citation type="submission" date="2023-11" db="EMBL/GenBank/DDBJ databases">
        <title>Halocaridina rubra genome assembly.</title>
        <authorList>
            <person name="Smith C."/>
        </authorList>
    </citation>
    <scope>NUCLEOTIDE SEQUENCE [LARGE SCALE GENOMIC DNA]</scope>
    <source>
        <strain evidence="2">EP-1</strain>
        <tissue evidence="2">Whole</tissue>
    </source>
</reference>
<gene>
    <name evidence="2" type="ORF">SK128_024338</name>
</gene>
<accession>A0AAN8ZW21</accession>
<evidence type="ECO:0000256" key="1">
    <source>
        <dbReference type="SAM" id="MobiDB-lite"/>
    </source>
</evidence>
<dbReference type="EMBL" id="JAXCGZ010022957">
    <property type="protein sequence ID" value="KAK7020218.1"/>
    <property type="molecule type" value="Genomic_DNA"/>
</dbReference>
<dbReference type="AlphaFoldDB" id="A0AAN8ZW21"/>
<comment type="caution">
    <text evidence="2">The sequence shown here is derived from an EMBL/GenBank/DDBJ whole genome shotgun (WGS) entry which is preliminary data.</text>
</comment>
<dbReference type="InterPro" id="IPR043502">
    <property type="entry name" value="DNA/RNA_pol_sf"/>
</dbReference>
<dbReference type="Proteomes" id="UP001381693">
    <property type="component" value="Unassembled WGS sequence"/>
</dbReference>
<evidence type="ECO:0000313" key="2">
    <source>
        <dbReference type="EMBL" id="KAK7020218.1"/>
    </source>
</evidence>
<sequence length="142" mass="15235">MKKDTSHRTTASGHYEKPPPSQPTTVTNGSCQICHVSMARGSASLLRAPVTITAGRVIGPTPPSARCPSKVKEDLDSMVQQGIIKPVGNDPSEWCHPLIVASKDRSVHITVDLTHLNHQVSWKIHASPMLYAAVHSVTPSAC</sequence>
<name>A0AAN8ZW21_HALRR</name>
<organism evidence="2 3">
    <name type="scientific">Halocaridina rubra</name>
    <name type="common">Hawaiian red shrimp</name>
    <dbReference type="NCBI Taxonomy" id="373956"/>
    <lineage>
        <taxon>Eukaryota</taxon>
        <taxon>Metazoa</taxon>
        <taxon>Ecdysozoa</taxon>
        <taxon>Arthropoda</taxon>
        <taxon>Crustacea</taxon>
        <taxon>Multicrustacea</taxon>
        <taxon>Malacostraca</taxon>
        <taxon>Eumalacostraca</taxon>
        <taxon>Eucarida</taxon>
        <taxon>Decapoda</taxon>
        <taxon>Pleocyemata</taxon>
        <taxon>Caridea</taxon>
        <taxon>Atyoidea</taxon>
        <taxon>Atyidae</taxon>
        <taxon>Halocaridina</taxon>
    </lineage>
</organism>
<keyword evidence="3" id="KW-1185">Reference proteome</keyword>
<dbReference type="Gene3D" id="3.10.10.10">
    <property type="entry name" value="HIV Type 1 Reverse Transcriptase, subunit A, domain 1"/>
    <property type="match status" value="1"/>
</dbReference>
<dbReference type="GO" id="GO:0071897">
    <property type="term" value="P:DNA biosynthetic process"/>
    <property type="evidence" value="ECO:0007669"/>
    <property type="project" value="UniProtKB-ARBA"/>
</dbReference>
<evidence type="ECO:0000313" key="3">
    <source>
        <dbReference type="Proteomes" id="UP001381693"/>
    </source>
</evidence>
<feature type="region of interest" description="Disordered" evidence="1">
    <location>
        <begin position="1"/>
        <end position="27"/>
    </location>
</feature>
<dbReference type="SUPFAM" id="SSF56672">
    <property type="entry name" value="DNA/RNA polymerases"/>
    <property type="match status" value="1"/>
</dbReference>
<protein>
    <submittedName>
        <fullName evidence="2">Uncharacterized protein</fullName>
    </submittedName>
</protein>